<evidence type="ECO:0000256" key="1">
    <source>
        <dbReference type="SAM" id="MobiDB-lite"/>
    </source>
</evidence>
<evidence type="ECO:0000313" key="3">
    <source>
        <dbReference type="Proteomes" id="UP000232722"/>
    </source>
</evidence>
<dbReference type="VEuPathDB" id="FungiDB:FUN_022284"/>
<dbReference type="OrthoDB" id="2347873at2759"/>
<dbReference type="VEuPathDB" id="FungiDB:RhiirFUN_025741"/>
<dbReference type="AlphaFoldDB" id="A0A2I1E9C0"/>
<feature type="region of interest" description="Disordered" evidence="1">
    <location>
        <begin position="316"/>
        <end position="347"/>
    </location>
</feature>
<dbReference type="EMBL" id="LLXJ01000283">
    <property type="protein sequence ID" value="PKC11838.1"/>
    <property type="molecule type" value="Genomic_DNA"/>
</dbReference>
<comment type="caution">
    <text evidence="2">The sequence shown here is derived from an EMBL/GenBank/DDBJ whole genome shotgun (WGS) entry which is preliminary data.</text>
</comment>
<dbReference type="VEuPathDB" id="FungiDB:FUN_018908"/>
<dbReference type="Gene3D" id="1.10.150.50">
    <property type="entry name" value="Transcription Factor, Ets-1"/>
    <property type="match status" value="1"/>
</dbReference>
<dbReference type="PANTHER" id="PTHR33129">
    <property type="entry name" value="PROTEIN KINASE DOMAIN-CONTAINING PROTEIN-RELATED"/>
    <property type="match status" value="1"/>
</dbReference>
<dbReference type="PANTHER" id="PTHR33129:SF1">
    <property type="entry name" value="ATP-BINDING PROTEIN"/>
    <property type="match status" value="1"/>
</dbReference>
<feature type="compositionally biased region" description="Polar residues" evidence="1">
    <location>
        <begin position="335"/>
        <end position="345"/>
    </location>
</feature>
<protein>
    <submittedName>
        <fullName evidence="2">Uncharacterized protein</fullName>
    </submittedName>
</protein>
<dbReference type="VEuPathDB" id="FungiDB:RhiirA1_460736"/>
<reference evidence="2 3" key="1">
    <citation type="submission" date="2016-04" db="EMBL/GenBank/DDBJ databases">
        <title>Genome analyses suggest a sexual origin of heterokaryosis in a supposedly ancient asexual fungus.</title>
        <authorList>
            <person name="Ropars J."/>
            <person name="Sedzielewska K."/>
            <person name="Noel J."/>
            <person name="Charron P."/>
            <person name="Farinelli L."/>
            <person name="Marton T."/>
            <person name="Kruger M."/>
            <person name="Pelin A."/>
            <person name="Brachmann A."/>
            <person name="Corradi N."/>
        </authorList>
    </citation>
    <scope>NUCLEOTIDE SEQUENCE [LARGE SCALE GENOMIC DNA]</scope>
    <source>
        <strain evidence="2 3">A5</strain>
    </source>
</reference>
<dbReference type="Proteomes" id="UP000232722">
    <property type="component" value="Unassembled WGS sequence"/>
</dbReference>
<accession>A0A2I1E9C0</accession>
<sequence>MSSNVAAGLITVDELKKFNSEQLNEYLNRRLKDTNNINKHANTITVKHEVKGSNFLDLTRDDLLSIKIPPGTVKDIEKVINEIKGVQLVAGKASSKRVKTDQDEIDYESLNKFWQAIKKASCDKFLKLSKDTRFLGKRNGSSTLLIRKCYRDLTPVVFDTKIDKLRITGNPGIGKTYFGYYLLYLLALQDATIVYDNFNETRPIIFEGGKALVSDINDGKEPKEVNAKTILICSPRKDHYWNFAKYDGVVTVRFMPTWSLQEITKCRANDSTYQDMLDKAITGCTMDIFDYVGELDAGDKISHMLVHICVNLPAGDDDDDDNNDDDDGYDKRENISSSSGSQIQLDKNDKEAYTETIVKFASKYVRRQVTVQYEARIRERLLEKTKAGTGNPLLGIVYEYMAHKILRNGGNFDVRPLD</sequence>
<dbReference type="InterPro" id="IPR052980">
    <property type="entry name" value="Crinkler_effector"/>
</dbReference>
<name>A0A2I1E9C0_9GLOM</name>
<gene>
    <name evidence="2" type="ORF">RhiirA5_412558</name>
</gene>
<reference evidence="2 3" key="2">
    <citation type="submission" date="2017-09" db="EMBL/GenBank/DDBJ databases">
        <title>Extensive intraspecific genome diversity in a model arbuscular mycorrhizal fungus.</title>
        <authorList>
            <person name="Chen E.C."/>
            <person name="Morin E."/>
            <person name="Beaudet D."/>
            <person name="Noel J."/>
            <person name="Ndikumana S."/>
            <person name="Charron P."/>
            <person name="St-Onge C."/>
            <person name="Giorgi J."/>
            <person name="Grigoriev I.V."/>
            <person name="Roux C."/>
            <person name="Martin F.M."/>
            <person name="Corradi N."/>
        </authorList>
    </citation>
    <scope>NUCLEOTIDE SEQUENCE [LARGE SCALE GENOMIC DNA]</scope>
    <source>
        <strain evidence="2 3">A5</strain>
    </source>
</reference>
<organism evidence="2 3">
    <name type="scientific">Rhizophagus irregularis</name>
    <dbReference type="NCBI Taxonomy" id="588596"/>
    <lineage>
        <taxon>Eukaryota</taxon>
        <taxon>Fungi</taxon>
        <taxon>Fungi incertae sedis</taxon>
        <taxon>Mucoromycota</taxon>
        <taxon>Glomeromycotina</taxon>
        <taxon>Glomeromycetes</taxon>
        <taxon>Glomerales</taxon>
        <taxon>Glomeraceae</taxon>
        <taxon>Rhizophagus</taxon>
    </lineage>
</organism>
<proteinExistence type="predicted"/>
<feature type="compositionally biased region" description="Acidic residues" evidence="1">
    <location>
        <begin position="316"/>
        <end position="328"/>
    </location>
</feature>
<dbReference type="InterPro" id="IPR013761">
    <property type="entry name" value="SAM/pointed_sf"/>
</dbReference>
<evidence type="ECO:0000313" key="2">
    <source>
        <dbReference type="EMBL" id="PKC11838.1"/>
    </source>
</evidence>